<accession>A0AAD6I3D6</accession>
<name>A0AAD6I3D6_PENCN</name>
<keyword evidence="4" id="KW-1185">Reference proteome</keyword>
<gene>
    <name evidence="3" type="ORF">N7460_012420</name>
</gene>
<feature type="chain" id="PRO_5041932325" evidence="2">
    <location>
        <begin position="22"/>
        <end position="259"/>
    </location>
</feature>
<feature type="transmembrane region" description="Helical" evidence="1">
    <location>
        <begin position="215"/>
        <end position="236"/>
    </location>
</feature>
<dbReference type="GO" id="GO:0006506">
    <property type="term" value="P:GPI anchor biosynthetic process"/>
    <property type="evidence" value="ECO:0007669"/>
    <property type="project" value="TreeGrafter"/>
</dbReference>
<sequence length="259" mass="28454">MQIQFLILGLMLPLFTAVARANVEKTIFLAPPETTIPSEQPDLDDLGLERLSPQNPIVRTRLNASFPTTDAPDGVDSWFFLENLNPGQRYEVRVCWLATQPTSFTLKTHPVPQTISNKSLLSSLSIYTNARLATLDTALQSNSIPKHAISRPRGSNKGGNDPLDPAPTTDSVLFLRIHAAADYFSTDAALMRDVPAVAVDVILDPFLMNVFPRSLVPTALWIVAVALLAVVVSRWVRGEVGRVIEDARGQSALEDMKRK</sequence>
<dbReference type="PANTHER" id="PTHR28022">
    <property type="entry name" value="GPI MANNOSYLTRANSFERASE 2 SUBUNIT PGA1"/>
    <property type="match status" value="1"/>
</dbReference>
<protein>
    <submittedName>
        <fullName evidence="3">Uncharacterized protein</fullName>
    </submittedName>
</protein>
<keyword evidence="2" id="KW-0732">Signal</keyword>
<dbReference type="Proteomes" id="UP001219568">
    <property type="component" value="Unassembled WGS sequence"/>
</dbReference>
<organism evidence="3 4">
    <name type="scientific">Penicillium canescens</name>
    <dbReference type="NCBI Taxonomy" id="5083"/>
    <lineage>
        <taxon>Eukaryota</taxon>
        <taxon>Fungi</taxon>
        <taxon>Dikarya</taxon>
        <taxon>Ascomycota</taxon>
        <taxon>Pezizomycotina</taxon>
        <taxon>Eurotiomycetes</taxon>
        <taxon>Eurotiomycetidae</taxon>
        <taxon>Eurotiales</taxon>
        <taxon>Aspergillaceae</taxon>
        <taxon>Penicillium</taxon>
    </lineage>
</organism>
<dbReference type="AlphaFoldDB" id="A0AAD6I3D6"/>
<dbReference type="GO" id="GO:0005789">
    <property type="term" value="C:endoplasmic reticulum membrane"/>
    <property type="evidence" value="ECO:0007669"/>
    <property type="project" value="TreeGrafter"/>
</dbReference>
<evidence type="ECO:0000256" key="1">
    <source>
        <dbReference type="SAM" id="Phobius"/>
    </source>
</evidence>
<dbReference type="InterPro" id="IPR019433">
    <property type="entry name" value="GPI_ManTrfase_II_coact_Pga1"/>
</dbReference>
<reference evidence="3" key="2">
    <citation type="submission" date="2023-01" db="EMBL/GenBank/DDBJ databases">
        <authorList>
            <person name="Petersen C."/>
        </authorList>
    </citation>
    <scope>NUCLEOTIDE SEQUENCE</scope>
    <source>
        <strain evidence="3">IBT 15450</strain>
    </source>
</reference>
<dbReference type="GO" id="GO:0000030">
    <property type="term" value="F:mannosyltransferase activity"/>
    <property type="evidence" value="ECO:0007669"/>
    <property type="project" value="TreeGrafter"/>
</dbReference>
<evidence type="ECO:0000256" key="2">
    <source>
        <dbReference type="SAM" id="SignalP"/>
    </source>
</evidence>
<dbReference type="PANTHER" id="PTHR28022:SF1">
    <property type="entry name" value="GPI MANNOSYLTRANSFERASE 2 SUBUNIT PGA1"/>
    <property type="match status" value="1"/>
</dbReference>
<keyword evidence="1" id="KW-1133">Transmembrane helix</keyword>
<evidence type="ECO:0000313" key="3">
    <source>
        <dbReference type="EMBL" id="KAJ6027603.1"/>
    </source>
</evidence>
<dbReference type="Pfam" id="PF10333">
    <property type="entry name" value="Pga1"/>
    <property type="match status" value="1"/>
</dbReference>
<evidence type="ECO:0000313" key="4">
    <source>
        <dbReference type="Proteomes" id="UP001219568"/>
    </source>
</evidence>
<proteinExistence type="predicted"/>
<keyword evidence="1" id="KW-0812">Transmembrane</keyword>
<comment type="caution">
    <text evidence="3">The sequence shown here is derived from an EMBL/GenBank/DDBJ whole genome shotgun (WGS) entry which is preliminary data.</text>
</comment>
<dbReference type="EMBL" id="JAQJZL010000015">
    <property type="protein sequence ID" value="KAJ6027603.1"/>
    <property type="molecule type" value="Genomic_DNA"/>
</dbReference>
<reference evidence="3" key="1">
    <citation type="journal article" date="2023" name="IMA Fungus">
        <title>Comparative genomic study of the Penicillium genus elucidates a diverse pangenome and 15 lateral gene transfer events.</title>
        <authorList>
            <person name="Petersen C."/>
            <person name="Sorensen T."/>
            <person name="Nielsen M.R."/>
            <person name="Sondergaard T.E."/>
            <person name="Sorensen J.L."/>
            <person name="Fitzpatrick D.A."/>
            <person name="Frisvad J.C."/>
            <person name="Nielsen K.L."/>
        </authorList>
    </citation>
    <scope>NUCLEOTIDE SEQUENCE</scope>
    <source>
        <strain evidence="3">IBT 15450</strain>
    </source>
</reference>
<keyword evidence="1" id="KW-0472">Membrane</keyword>
<dbReference type="GO" id="GO:0031501">
    <property type="term" value="C:mannosyltransferase complex"/>
    <property type="evidence" value="ECO:0007669"/>
    <property type="project" value="TreeGrafter"/>
</dbReference>
<feature type="signal peptide" evidence="2">
    <location>
        <begin position="1"/>
        <end position="21"/>
    </location>
</feature>